<gene>
    <name evidence="10" type="ORF">COW38_02890</name>
</gene>
<feature type="region of interest" description="Disordered" evidence="8">
    <location>
        <begin position="43"/>
        <end position="62"/>
    </location>
</feature>
<dbReference type="PANTHER" id="PTHR43740:SF2">
    <property type="entry name" value="LEUCINE--TRNA LIGASE, MITOCHONDRIAL"/>
    <property type="match status" value="1"/>
</dbReference>
<keyword evidence="5" id="KW-0067">ATP-binding</keyword>
<feature type="domain" description="Aminoacyl-tRNA synthetase class Ia" evidence="9">
    <location>
        <begin position="12"/>
        <end position="168"/>
    </location>
</feature>
<dbReference type="EMBL" id="PFFO01000123">
    <property type="protein sequence ID" value="PIW07343.1"/>
    <property type="molecule type" value="Genomic_DNA"/>
</dbReference>
<evidence type="ECO:0000256" key="7">
    <source>
        <dbReference type="ARBA" id="ARBA00023146"/>
    </source>
</evidence>
<evidence type="ECO:0000256" key="5">
    <source>
        <dbReference type="ARBA" id="ARBA00022840"/>
    </source>
</evidence>
<feature type="non-terminal residue" evidence="10">
    <location>
        <position position="191"/>
    </location>
</feature>
<evidence type="ECO:0000256" key="2">
    <source>
        <dbReference type="ARBA" id="ARBA00013164"/>
    </source>
</evidence>
<dbReference type="GO" id="GO:0006429">
    <property type="term" value="P:leucyl-tRNA aminoacylation"/>
    <property type="evidence" value="ECO:0007669"/>
    <property type="project" value="InterPro"/>
</dbReference>
<sequence>MVKKTYVLGMFPYPSGEGLHVGHVRIFTACDVMARYFRMKANKDSDPSTLPRQARDRSGSSRELSVLSPMGWDAFGLPAENAAIKFKKIPQEMVPHNYANFKKQMQNLSLDFDWSREFATTDPEYYAITQWIFLQIYKKGLVYRENVAINWCPKCLTGLANEEVMADGTHERCGSATGKKLLPQWVMKITE</sequence>
<comment type="similarity">
    <text evidence="1">Belongs to the class-I aminoacyl-tRNA synthetase family.</text>
</comment>
<evidence type="ECO:0000256" key="8">
    <source>
        <dbReference type="SAM" id="MobiDB-lite"/>
    </source>
</evidence>
<dbReference type="GO" id="GO:0004823">
    <property type="term" value="F:leucine-tRNA ligase activity"/>
    <property type="evidence" value="ECO:0007669"/>
    <property type="project" value="UniProtKB-EC"/>
</dbReference>
<accession>A0A2M7FNM0</accession>
<organism evidence="10 11">
    <name type="scientific">Candidatus Collierbacteria bacterium CG17_big_fil_post_rev_8_21_14_2_50_45_7</name>
    <dbReference type="NCBI Taxonomy" id="1974536"/>
    <lineage>
        <taxon>Bacteria</taxon>
        <taxon>Candidatus Collieribacteriota</taxon>
    </lineage>
</organism>
<evidence type="ECO:0000256" key="3">
    <source>
        <dbReference type="ARBA" id="ARBA00022598"/>
    </source>
</evidence>
<dbReference type="EC" id="6.1.1.4" evidence="2"/>
<dbReference type="PROSITE" id="PS00178">
    <property type="entry name" value="AA_TRNA_LIGASE_I"/>
    <property type="match status" value="1"/>
</dbReference>
<comment type="caution">
    <text evidence="10">The sequence shown here is derived from an EMBL/GenBank/DDBJ whole genome shotgun (WGS) entry which is preliminary data.</text>
</comment>
<dbReference type="InterPro" id="IPR014729">
    <property type="entry name" value="Rossmann-like_a/b/a_fold"/>
</dbReference>
<evidence type="ECO:0000313" key="11">
    <source>
        <dbReference type="Proteomes" id="UP000230556"/>
    </source>
</evidence>
<dbReference type="InterPro" id="IPR002300">
    <property type="entry name" value="aa-tRNA-synth_Ia"/>
</dbReference>
<dbReference type="Gene3D" id="3.40.50.620">
    <property type="entry name" value="HUPs"/>
    <property type="match status" value="1"/>
</dbReference>
<evidence type="ECO:0000256" key="6">
    <source>
        <dbReference type="ARBA" id="ARBA00022917"/>
    </source>
</evidence>
<dbReference type="InterPro" id="IPR001412">
    <property type="entry name" value="aa-tRNA-synth_I_CS"/>
</dbReference>
<dbReference type="Pfam" id="PF00133">
    <property type="entry name" value="tRNA-synt_1"/>
    <property type="match status" value="1"/>
</dbReference>
<evidence type="ECO:0000256" key="1">
    <source>
        <dbReference type="ARBA" id="ARBA00005594"/>
    </source>
</evidence>
<name>A0A2M7FNM0_9BACT</name>
<reference evidence="11" key="1">
    <citation type="submission" date="2017-09" db="EMBL/GenBank/DDBJ databases">
        <title>Depth-based differentiation of microbial function through sediment-hosted aquifers and enrichment of novel symbionts in the deep terrestrial subsurface.</title>
        <authorList>
            <person name="Probst A.J."/>
            <person name="Ladd B."/>
            <person name="Jarett J.K."/>
            <person name="Geller-Mcgrath D.E."/>
            <person name="Sieber C.M.K."/>
            <person name="Emerson J.B."/>
            <person name="Anantharaman K."/>
            <person name="Thomas B.C."/>
            <person name="Malmstrom R."/>
            <person name="Stieglmeier M."/>
            <person name="Klingl A."/>
            <person name="Woyke T."/>
            <person name="Ryan C.M."/>
            <person name="Banfield J.F."/>
        </authorList>
    </citation>
    <scope>NUCLEOTIDE SEQUENCE [LARGE SCALE GENOMIC DNA]</scope>
</reference>
<dbReference type="InterPro" id="IPR002302">
    <property type="entry name" value="Leu-tRNA-ligase"/>
</dbReference>
<dbReference type="GO" id="GO:0005524">
    <property type="term" value="F:ATP binding"/>
    <property type="evidence" value="ECO:0007669"/>
    <property type="project" value="UniProtKB-KW"/>
</dbReference>
<keyword evidence="4" id="KW-0547">Nucleotide-binding</keyword>
<dbReference type="PRINTS" id="PR00985">
    <property type="entry name" value="TRNASYNTHLEU"/>
</dbReference>
<dbReference type="SUPFAM" id="SSF52374">
    <property type="entry name" value="Nucleotidylyl transferase"/>
    <property type="match status" value="1"/>
</dbReference>
<dbReference type="AlphaFoldDB" id="A0A2M7FNM0"/>
<keyword evidence="3" id="KW-0436">Ligase</keyword>
<evidence type="ECO:0000313" key="10">
    <source>
        <dbReference type="EMBL" id="PIW07343.1"/>
    </source>
</evidence>
<evidence type="ECO:0000259" key="9">
    <source>
        <dbReference type="Pfam" id="PF00133"/>
    </source>
</evidence>
<evidence type="ECO:0000256" key="4">
    <source>
        <dbReference type="ARBA" id="ARBA00022741"/>
    </source>
</evidence>
<keyword evidence="7" id="KW-0030">Aminoacyl-tRNA synthetase</keyword>
<proteinExistence type="inferred from homology"/>
<dbReference type="Proteomes" id="UP000230556">
    <property type="component" value="Unassembled WGS sequence"/>
</dbReference>
<keyword evidence="6" id="KW-0648">Protein biosynthesis</keyword>
<protein>
    <recommendedName>
        <fullName evidence="2">leucine--tRNA ligase</fullName>
        <ecNumber evidence="2">6.1.1.4</ecNumber>
    </recommendedName>
</protein>
<dbReference type="PANTHER" id="PTHR43740">
    <property type="entry name" value="LEUCYL-TRNA SYNTHETASE"/>
    <property type="match status" value="1"/>
</dbReference>